<dbReference type="Proteomes" id="UP001050975">
    <property type="component" value="Unassembled WGS sequence"/>
</dbReference>
<protein>
    <submittedName>
        <fullName evidence="2">Uncharacterized protein</fullName>
    </submittedName>
</protein>
<keyword evidence="3" id="KW-1185">Reference proteome</keyword>
<organism evidence="2 3">
    <name type="scientific">Microseira wollei NIES-4236</name>
    <dbReference type="NCBI Taxonomy" id="2530354"/>
    <lineage>
        <taxon>Bacteria</taxon>
        <taxon>Bacillati</taxon>
        <taxon>Cyanobacteriota</taxon>
        <taxon>Cyanophyceae</taxon>
        <taxon>Oscillatoriophycideae</taxon>
        <taxon>Aerosakkonematales</taxon>
        <taxon>Aerosakkonemataceae</taxon>
        <taxon>Microseira</taxon>
    </lineage>
</organism>
<dbReference type="RefSeq" id="WP_264196714.1">
    <property type="nucleotide sequence ID" value="NZ_BLAY01000096.1"/>
</dbReference>
<comment type="caution">
    <text evidence="2">The sequence shown here is derived from an EMBL/GenBank/DDBJ whole genome shotgun (WGS) entry which is preliminary data.</text>
</comment>
<dbReference type="AlphaFoldDB" id="A0AAV3XKJ6"/>
<accession>A0AAV3XKJ6</accession>
<feature type="region of interest" description="Disordered" evidence="1">
    <location>
        <begin position="1"/>
        <end position="80"/>
    </location>
</feature>
<gene>
    <name evidence="2" type="ORF">MiSe_54710</name>
</gene>
<sequence length="80" mass="8258">MQFALPGDAVPKTSVGGGVRGNVQFALPSGATPRTSVGAGVRGEEHPELTALVPPTKQGHTVSARPTIFELTRPRGKSLL</sequence>
<proteinExistence type="predicted"/>
<reference evidence="2" key="1">
    <citation type="submission" date="2019-10" db="EMBL/GenBank/DDBJ databases">
        <title>Draft genome sequece of Microseira wollei NIES-4236.</title>
        <authorList>
            <person name="Yamaguchi H."/>
            <person name="Suzuki S."/>
            <person name="Kawachi M."/>
        </authorList>
    </citation>
    <scope>NUCLEOTIDE SEQUENCE</scope>
    <source>
        <strain evidence="2">NIES-4236</strain>
    </source>
</reference>
<name>A0AAV3XKJ6_9CYAN</name>
<evidence type="ECO:0000313" key="2">
    <source>
        <dbReference type="EMBL" id="GET40660.1"/>
    </source>
</evidence>
<evidence type="ECO:0000313" key="3">
    <source>
        <dbReference type="Proteomes" id="UP001050975"/>
    </source>
</evidence>
<dbReference type="EMBL" id="BLAY01000096">
    <property type="protein sequence ID" value="GET40660.1"/>
    <property type="molecule type" value="Genomic_DNA"/>
</dbReference>
<evidence type="ECO:0000256" key="1">
    <source>
        <dbReference type="SAM" id="MobiDB-lite"/>
    </source>
</evidence>